<dbReference type="GeneID" id="98661304"/>
<dbReference type="Proteomes" id="UP001298753">
    <property type="component" value="Unassembled WGS sequence"/>
</dbReference>
<dbReference type="InterPro" id="IPR009057">
    <property type="entry name" value="Homeodomain-like_sf"/>
</dbReference>
<dbReference type="Gene3D" id="1.10.10.60">
    <property type="entry name" value="Homeodomain-like"/>
    <property type="match status" value="1"/>
</dbReference>
<evidence type="ECO:0000313" key="5">
    <source>
        <dbReference type="Proteomes" id="UP001298753"/>
    </source>
</evidence>
<gene>
    <name evidence="4" type="ORF">LKD22_02180</name>
</gene>
<dbReference type="AlphaFoldDB" id="A0AAW4W476"/>
<dbReference type="GO" id="GO:0003700">
    <property type="term" value="F:DNA-binding transcription factor activity"/>
    <property type="evidence" value="ECO:0007669"/>
    <property type="project" value="InterPro"/>
</dbReference>
<name>A0AAW4W476_9FIRM</name>
<dbReference type="SUPFAM" id="SSF46689">
    <property type="entry name" value="Homeodomain-like"/>
    <property type="match status" value="1"/>
</dbReference>
<evidence type="ECO:0000256" key="1">
    <source>
        <dbReference type="ARBA" id="ARBA00023015"/>
    </source>
</evidence>
<comment type="caution">
    <text evidence="4">The sequence shown here is derived from an EMBL/GenBank/DDBJ whole genome shotgun (WGS) entry which is preliminary data.</text>
</comment>
<dbReference type="InterPro" id="IPR018060">
    <property type="entry name" value="HTH_AraC"/>
</dbReference>
<accession>A0AAW4W476</accession>
<keyword evidence="1" id="KW-0805">Transcription regulation</keyword>
<feature type="domain" description="HTH araC/xylS-type" evidence="3">
    <location>
        <begin position="163"/>
        <end position="213"/>
    </location>
</feature>
<evidence type="ECO:0000313" key="4">
    <source>
        <dbReference type="EMBL" id="MCC2175950.1"/>
    </source>
</evidence>
<dbReference type="GO" id="GO:0043565">
    <property type="term" value="F:sequence-specific DNA binding"/>
    <property type="evidence" value="ECO:0007669"/>
    <property type="project" value="InterPro"/>
</dbReference>
<proteinExistence type="predicted"/>
<keyword evidence="2" id="KW-0804">Transcription</keyword>
<reference evidence="4 5" key="1">
    <citation type="submission" date="2021-10" db="EMBL/GenBank/DDBJ databases">
        <title>Anaerobic single-cell dispensing facilitates the cultivation of human gut bacteria.</title>
        <authorList>
            <person name="Afrizal A."/>
        </authorList>
    </citation>
    <scope>NUCLEOTIDE SEQUENCE [LARGE SCALE GENOMIC DNA]</scope>
    <source>
        <strain evidence="4 5">CLA-AA-H270</strain>
    </source>
</reference>
<dbReference type="EMBL" id="JAJEPX010000003">
    <property type="protein sequence ID" value="MCC2175950.1"/>
    <property type="molecule type" value="Genomic_DNA"/>
</dbReference>
<dbReference type="RefSeq" id="WP_349101695.1">
    <property type="nucleotide sequence ID" value="NZ_JBBNJE010000213.1"/>
</dbReference>
<keyword evidence="5" id="KW-1185">Reference proteome</keyword>
<organism evidence="4 5">
    <name type="scientific">Agathobaculum butyriciproducens</name>
    <dbReference type="NCBI Taxonomy" id="1628085"/>
    <lineage>
        <taxon>Bacteria</taxon>
        <taxon>Bacillati</taxon>
        <taxon>Bacillota</taxon>
        <taxon>Clostridia</taxon>
        <taxon>Eubacteriales</taxon>
        <taxon>Butyricicoccaceae</taxon>
        <taxon>Agathobaculum</taxon>
    </lineage>
</organism>
<sequence length="319" mass="36497">MEHWDHMLRFSLLHDQTTAIAFHTGLTVFFALTGSPKIKVQQEYTLTPPALLVLQPFSFFQAVCSETVSLLVLEVSEEMLALARWSAFQTVFVCTDSPETAAVHRDLSARCAENFQEFFEKKRFSRAHAAVQMLFLLENLKKQLISSEEPPTSCTVEDMEHLQNILNHIHEHWREKPTLAALAKKEFLSASTLSRQFQLCFGITPERYRNQLRKEQEPREAPAESVPFDRGISKFLQYAGKTAEDIPIKKETESVTVSCCGAQPAFSRQKSHSAVICRLDRDKKQAIKISVSLSDLRYRIARDQLQGITNYHLHLLKMN</sequence>
<protein>
    <submittedName>
        <fullName evidence="4">AraC family transcriptional regulator</fullName>
    </submittedName>
</protein>
<dbReference type="PROSITE" id="PS01124">
    <property type="entry name" value="HTH_ARAC_FAMILY_2"/>
    <property type="match status" value="1"/>
</dbReference>
<evidence type="ECO:0000259" key="3">
    <source>
        <dbReference type="PROSITE" id="PS01124"/>
    </source>
</evidence>
<evidence type="ECO:0000256" key="2">
    <source>
        <dbReference type="ARBA" id="ARBA00023163"/>
    </source>
</evidence>